<gene>
    <name evidence="1" type="ORF">TTEB3V08_LOCUS6546</name>
</gene>
<name>A0A7R9IHN6_9NEOP</name>
<dbReference type="AlphaFoldDB" id="A0A7R9IHN6"/>
<protein>
    <submittedName>
        <fullName evidence="1">Uncharacterized protein</fullName>
    </submittedName>
</protein>
<proteinExistence type="predicted"/>
<accession>A0A7R9IHN6</accession>
<dbReference type="EMBL" id="OE002357">
    <property type="protein sequence ID" value="CAD7458570.1"/>
    <property type="molecule type" value="Genomic_DNA"/>
</dbReference>
<organism evidence="1">
    <name type="scientific">Timema tahoe</name>
    <dbReference type="NCBI Taxonomy" id="61484"/>
    <lineage>
        <taxon>Eukaryota</taxon>
        <taxon>Metazoa</taxon>
        <taxon>Ecdysozoa</taxon>
        <taxon>Arthropoda</taxon>
        <taxon>Hexapoda</taxon>
        <taxon>Insecta</taxon>
        <taxon>Pterygota</taxon>
        <taxon>Neoptera</taxon>
        <taxon>Polyneoptera</taxon>
        <taxon>Phasmatodea</taxon>
        <taxon>Timematodea</taxon>
        <taxon>Timematoidea</taxon>
        <taxon>Timematidae</taxon>
        <taxon>Timema</taxon>
    </lineage>
</organism>
<sequence>MESMLIHSQKLGQESRSYRNGEFGIVKRIKEFNPILALNVAKKREMVRPETRGYPGEVSV</sequence>
<reference evidence="1" key="1">
    <citation type="submission" date="2020-11" db="EMBL/GenBank/DDBJ databases">
        <authorList>
            <person name="Tran Van P."/>
        </authorList>
    </citation>
    <scope>NUCLEOTIDE SEQUENCE</scope>
</reference>
<evidence type="ECO:0000313" key="1">
    <source>
        <dbReference type="EMBL" id="CAD7458570.1"/>
    </source>
</evidence>